<protein>
    <submittedName>
        <fullName evidence="1">Uncharacterized protein</fullName>
    </submittedName>
</protein>
<dbReference type="GeneID" id="35604655"/>
<reference evidence="1 2" key="1">
    <citation type="submission" date="2016-03" db="EMBL/GenBank/DDBJ databases">
        <authorList>
            <person name="Ploux O."/>
        </authorList>
    </citation>
    <scope>NUCLEOTIDE SEQUENCE [LARGE SCALE GENOMIC DNA]</scope>
    <source>
        <strain evidence="1 2">URUG2</strain>
    </source>
</reference>
<dbReference type="RefSeq" id="XP_023630596.1">
    <property type="nucleotide sequence ID" value="XM_023774828.1"/>
</dbReference>
<accession>A0A2D3VFE9</accession>
<proteinExistence type="predicted"/>
<gene>
    <name evidence="1" type="ORF">RCC_09587</name>
</gene>
<organism evidence="1 2">
    <name type="scientific">Ramularia collo-cygni</name>
    <dbReference type="NCBI Taxonomy" id="112498"/>
    <lineage>
        <taxon>Eukaryota</taxon>
        <taxon>Fungi</taxon>
        <taxon>Dikarya</taxon>
        <taxon>Ascomycota</taxon>
        <taxon>Pezizomycotina</taxon>
        <taxon>Dothideomycetes</taxon>
        <taxon>Dothideomycetidae</taxon>
        <taxon>Mycosphaerellales</taxon>
        <taxon>Mycosphaerellaceae</taxon>
        <taxon>Ramularia</taxon>
    </lineage>
</organism>
<name>A0A2D3VFE9_9PEZI</name>
<evidence type="ECO:0000313" key="1">
    <source>
        <dbReference type="EMBL" id="CZT23872.1"/>
    </source>
</evidence>
<sequence>MPPMEVDDRIPTTGSYHQNRDLFKIQHLLKSHDIPNLSEDERVVLLDLKIYDSANDKIVCAARHVTQNRRCYNSPPATSVAVGMLLACRLARNFTLSENEITTDLDDLLRLFVCSAKHKDDGRALKQIFNDWYPVMVQHQEYAREKVTNPYYREIQQSHQKIEQLHAEGNGLMAAFNERVAQDVERIVKLKLEESGRNLKQEFEPRVKQERF</sequence>
<keyword evidence="2" id="KW-1185">Reference proteome</keyword>
<dbReference type="Proteomes" id="UP000225277">
    <property type="component" value="Unassembled WGS sequence"/>
</dbReference>
<dbReference type="AlphaFoldDB" id="A0A2D3VFE9"/>
<dbReference type="EMBL" id="FJUY01000018">
    <property type="protein sequence ID" value="CZT23872.1"/>
    <property type="molecule type" value="Genomic_DNA"/>
</dbReference>
<evidence type="ECO:0000313" key="2">
    <source>
        <dbReference type="Proteomes" id="UP000225277"/>
    </source>
</evidence>